<dbReference type="GO" id="GO:0044164">
    <property type="term" value="C:host cell cytosol"/>
    <property type="evidence" value="ECO:0007669"/>
    <property type="project" value="UniProtKB-SubCell"/>
</dbReference>
<feature type="region of interest" description="Disordered" evidence="21">
    <location>
        <begin position="2494"/>
        <end position="2553"/>
    </location>
</feature>
<dbReference type="InterPro" id="IPR008638">
    <property type="entry name" value="FhaB/CdiA-like_TPS"/>
</dbReference>
<feature type="region of interest" description="Disordered" evidence="21">
    <location>
        <begin position="3134"/>
        <end position="3173"/>
    </location>
</feature>
<dbReference type="HOGENOM" id="CLU_000150_0_0_4"/>
<evidence type="ECO:0000256" key="21">
    <source>
        <dbReference type="SAM" id="MobiDB-lite"/>
    </source>
</evidence>
<feature type="region of interest" description="Disordered" evidence="21">
    <location>
        <begin position="3397"/>
        <end position="3418"/>
    </location>
</feature>
<dbReference type="GO" id="GO:0016740">
    <property type="term" value="F:transferase activity"/>
    <property type="evidence" value="ECO:0007669"/>
    <property type="project" value="UniProtKB-KW"/>
</dbReference>
<evidence type="ECO:0000256" key="11">
    <source>
        <dbReference type="ARBA" id="ARBA00022801"/>
    </source>
</evidence>
<reference evidence="23 24" key="1">
    <citation type="journal article" date="2012" name="BMC Genomics">
        <title>Comparative genomics of the classical Bordetella subspecies: the evolution and exchange of virulence-associated diversity amongst closely related pathogens.</title>
        <authorList>
            <person name="Park J."/>
            <person name="Zhang Y."/>
            <person name="Buboltz A.M."/>
            <person name="Zhang X."/>
            <person name="Schuster S.C."/>
            <person name="Ahuja U."/>
            <person name="Liu M."/>
            <person name="Miller J.F."/>
            <person name="Sebaihia M."/>
            <person name="Bentley S.D."/>
            <person name="Parkhill J."/>
            <person name="Harvill E.T."/>
        </authorList>
    </citation>
    <scope>NUCLEOTIDE SEQUENCE [LARGE SCALE GENOMIC DNA]</scope>
    <source>
        <strain evidence="23 24">253</strain>
    </source>
</reference>
<evidence type="ECO:0000256" key="12">
    <source>
        <dbReference type="ARBA" id="ARBA00022807"/>
    </source>
</evidence>
<evidence type="ECO:0000256" key="7">
    <source>
        <dbReference type="ARBA" id="ARBA00022670"/>
    </source>
</evidence>
<dbReference type="Proteomes" id="UP000007564">
    <property type="component" value="Chromosome"/>
</dbReference>
<evidence type="ECO:0000313" key="24">
    <source>
        <dbReference type="Proteomes" id="UP000007564"/>
    </source>
</evidence>
<keyword evidence="15" id="KW-1043">Host membrane</keyword>
<dbReference type="InterPro" id="IPR049002">
    <property type="entry name" value="Stv"/>
</dbReference>
<dbReference type="Pfam" id="PF21527">
    <property type="entry name" value="Stv"/>
    <property type="match status" value="4"/>
</dbReference>
<keyword evidence="17" id="KW-0446">Lipid-binding</keyword>
<dbReference type="InterPro" id="IPR020974">
    <property type="entry name" value="CPD_dom"/>
</dbReference>
<evidence type="ECO:0000256" key="8">
    <source>
        <dbReference type="ARBA" id="ARBA00022679"/>
    </source>
</evidence>
<dbReference type="GO" id="GO:0008234">
    <property type="term" value="F:cysteine-type peptidase activity"/>
    <property type="evidence" value="ECO:0007669"/>
    <property type="project" value="UniProtKB-KW"/>
</dbReference>
<dbReference type="OrthoDB" id="5666689at2"/>
<evidence type="ECO:0000256" key="15">
    <source>
        <dbReference type="ARBA" id="ARBA00022870"/>
    </source>
</evidence>
<keyword evidence="7" id="KW-0645">Protease</keyword>
<evidence type="ECO:0000256" key="14">
    <source>
        <dbReference type="ARBA" id="ARBA00022842"/>
    </source>
</evidence>
<comment type="cofactor">
    <cofactor evidence="1">
        <name>Mg(2+)</name>
        <dbReference type="ChEBI" id="CHEBI:18420"/>
    </cofactor>
</comment>
<dbReference type="GO" id="GO:0090729">
    <property type="term" value="F:toxin activity"/>
    <property type="evidence" value="ECO:0007669"/>
    <property type="project" value="UniProtKB-KW"/>
</dbReference>
<dbReference type="KEGG" id="bbh:BN112_1579"/>
<feature type="domain" description="Peptidase C80" evidence="22">
    <location>
        <begin position="3823"/>
        <end position="4007"/>
    </location>
</feature>
<evidence type="ECO:0000256" key="4">
    <source>
        <dbReference type="ARBA" id="ARBA00022511"/>
    </source>
</evidence>
<sequence length="4218" mass="439695">MFASRPGPLSYAELLYSPSGCMNKHCFKLVHSPALGMLVPVHEHRTGRPLRGARRAMAVTLAVLAPAGAAAAAGGIAPQGATQVAPARNGVPVIQIAAPDATGISHNRYTEFNVRQPGVVLNNSTAEGVSALAGRISGNPGLRGPARAILNEVTGVSPTTLEGALEVFGPAADVLVANPNGLTANGLSTINIRGLTLSTGRPGAGGVLDVARGRLEIGPHGVNTAGLSYFDLVARTVALHGPVGAGDGQPPADINVVAGANRYDYGRRTRLQPTGRPAAAPDASAGHAIDGSAAGAMYGRHITLVSSDAGLGVRHRGLVSAAGHIAIDAAGGVSVQALAAHAASDGTAGSATIRAGGDALIGSVIAFGGDIEVRAAAGRIATHGALNAPRGRVRLQAGDALAVHGPVQAARVALATRGDASIAADLHATRDGVSLAARNATLAHARVIATPPAAQARPSTPAIDIALSGTLTLRGTLHGTDGDGRRIEGTSVALADGMPVIVDTRQPQRAVPNALLASDAGLYAAGQPISIRAAGLRNEGGAIDSTGTGQGHIGLRIGGPAANLGYIATHGTLEATVDGTLENRMLLSAAALRVATHDLSNHAAMTASGPDAGTPALDLSVQHRVDNAGSLLAARGALRLRGGAELSIVNQPAGFMLAHGQDIAAARLANAGTLSSTAAGTLTLAGDLENSGVLQSAHALRVQARRIASRGRLATATDGAGLTLAADENLTLAGRTSSAGALLARAGAALVNEGIVTARRDLSWRARDIVNDAAGDVVARSVDMRAGQGFDHRGAIGSVTDLVLKAARIDSAGVLRANQDIDMHADDAMRLTAGARTLAGRDLALAADQLEQSGMAQAGRTLTATAGALENDGLLDAADAKLRTTRAFVNRGQIQADMLQAQGPQIRNAGVLRAGALLALQAAGRLENTGGMAASGSLSIAAAGPFANSGTMGANGDASFALSSFANTGSISVGGDLALRLPDVELTLDADHRLPVSQGTTLLQVASLDNRARSETPGRLSVQARGAIRNQDTLAAGQGLWLESAANDIENGAGALLWSGADLRLRGTRIINREAAIIESAAGMVLDARAEIDNGLGIIRAGGDLWADAPLLRNSGRLGGRIVPAGDAAIGGGTYDHYHSAAVVWHELFTAGTAGIRVPRYDGKNVRVAQSVVQAGGNLYLNQGEQKGRQARVSNQGRIEAAGMALVDGNVDNASLHLSLSVDEYLRRPLAAPIVLRATDSRAQHVIPAFWKFHTLYEFLDFLLSNNEPRYIWGYYRTWPEWAFQTLRNLDLGYVGAPDPTAPPVPRPPVLDPQAKASTTPAAQALVAQYHKDLAEYATALEAAQRAEAIRTARQRVDGALRARYGEKLAQLETRTPEVDAAVAALAQTIFDARAKPAAEVEKLIAAALCSPRAQACAAGTTRIAQLLDQASLPPRRPAVALFAQAMATVLGPDWRGPVGHATLMARYADFKRRVATQGRAAGGELAFYPAQQTVLAGGAGLVLSGGRVTNGENVAGLLARNMTVHIGEQRIETPRGSIDAIRHPDAGPAVTVKDSIHALLENRRLFARTAPARAAAGPGGPDVPATPPGLPQPLYETRLSYLDQSHYYGSQYFFDLIRYRPDRPLRTIGDNYFETQLIREQISRAMGGHEYRNAVRGLALVQSLMDAAPLAAAELGLRVGQAPTAEQLARATRDFVWYVRETVDGQEVLVPRVYLTRATRTAASATREAGGALMASAGTVLADTGGAAIESGNAAFLGKDVILDAAGGAVRLINDKGIAGGARALGTLAIRGGDIAIQGGLLDAAQAYLTGERVSLAASARYDAHGRLVSRHDARLNGRADAAGLLYIAAKRLDSAGATLSGDHVRLEADKVRLGGLYDVDSSYSQTSRYGLGKAWWLLSSQTETATASHARFQGTTLEGAILSGRATDMDIEGGSARFQQTDLRVAHDFKARAAADYAYAERAKRVDQLFLRLSAGAGGYEAGIDLSAQGGLQAHAGRGQTAGAHASVGFESTREYERSRTTQYRNADLKFGAGLLAVGNTADLGGADINRDRYGQGASTASDAIPGDLLRIRAARVAATKYLDVTDSLTASSYLRASIDGALTSSVATAATRLGDTLAEARQENSQVHAGQMALQMAGEATQLATADTAALSISAPLAAGYADSHRNTQTENTNYFGGNLDIRATEQDIDLAGTKFSGADWLALSARRDINARAAVSRYQESGEQHDLQQHQTVNAGANAMQAAAGVGVTAGLSGSHMVRHGAGQTYEGSALRATQLHLQARDLNLDASMAQATRMDLHVARDLKAISRQDEQRFDQTGGNWEVSLGAAIQNRTLVAPVGTIGAGVRHEHDYQALTRNGQAGLLASQGLRATVGRDARLRGAIIADASNQGGMDIAGRIHAEALHDYRDKDGFETGASVGISSTTLNPTLSLTLGRPAVEQYRALRQATIAMGAAPGAPRYTARGGVSGRLNTDSGQAVVVQRAERWASARTEFSFDQPSRRDKADSGSPGARPAHPGAAKAPAPPLARPLTSVLAGPSPTSPTAKPAAAPGIVAQPAIASPGRDAPKPAPYANRVIVQLAQDDVATQAAQALFHKHAQQSDWYRQADDGSLHPVHPLRAAAAGPTKIQLVGHGSADRQALSGHDGHAVAGIVQQLRERLPPAAALAKVALVGCDTDCASGASLRGDVAQRLAADGAQPAPAVSGYIGRLEVDAAGRKHAVAQGGLGDVDPEARAQGTQPVPRVFSHGPVNIAQSGQARQLVIDGHGSWVRPDRAVAPSYSGTVRLPAGTRMHFYSDDGQMVSAIPLRNIPDNPERAWHAQPFSERISAERIRRVANAAKVPFDVARQGFETSTQVREIAAPGTAVKNYLLTPIDPQRDAALAFHQSRSQADVDLASAAPGKGALLSDLLLAVAASGHSYPLIHYTCCRGEFQRPGSDTPSPQLPPHELLIRSWLASSAPVHALPLPPSSRGTLPGADPYALRSIVQLGTDAATARAAAALHGKHPANSNWYLQTRDGGLEPVRQAAGPAAGPHKVQFVGHGDVYHGVPLLGGNAAATLADLLNQVEQHSPAGARLDKIALVGCDTDCTGRPSLREPFRQLLATRPDAPALTVTGYIGRIDVDSAGRKRRVATGGLGDRPPADEPASPRPPAQPAAPGSGAATPSSAPSAPVAARLFTHGPITLSQSENARQLLIQGHSGWTRPPAGTSGAGEIPAGWLRLPSGTRMHFYSVDNQQTSGVPVQAIPRNPELAWLGRPFVREFPASVIRQFAHARQAPFDVARAALVESTRVQEVAAAGALVKNYRLAPAIDPLVTGVEQFHAQRRQGDVDMAVARERASLSDVLAAIEASGHHYPLLHFTCCRGETAPPGAPPDAVAPPLAPVSARYLQQWRERSGVAQPRPPTPLGAEPPVHGPDRYGHRTIVQLGSDALTETAARRLFRKHAGNASWYSQDASGQLAQVRAPAAPAIGPQKIQFVGHGSILEGMPLLGGNNAAQLARMLPAIRQGLPATARVEKITLVGCNTGCASRASLRNLLNHYLITTAGLSAEVKGYAGRVDVDAAGHKQIVEQGGLGNTPPPEAAPAPRVFRHGNVTLSQSGEARQLTIVGHGFWPRPGPADQPDGASPPGWVRLPANTSMYFYSRENQLVGGLPSQAALRAPMLAAQGQGAAELFSRAVIRGFAHRHQLPFDVARHTLVGATRPQDIGEPGALIKDYVVSPAPETGLGAIEDFHAARQQPDMDLAQAAPGSEIRLSEILQAVAQSGVRYDLIHYACCRAEIPATDTPTQQVATPVPAPDKLVMQQWHSGAGAARPPSPQAPAQAPYGPDRYAHRVIVQLGSDTVTESAARRLFRKHAATSLWYGQTLEGTLMLKQGDDTPAAGPLKIQFVGHGGPRYSMPLLGGNTPAELAQMASTIQHAGPPSQLEKVTLVGCQTDCVARPSLRKLFSTALATEHGLTPAVTGYAGRVDVDAAGRKRIVEQGGLNEPRAQAGASTAAPNRIVQSVAHGVALSQSGQARQLVVLAHGGWKDKTTSRYLRRVRGDGYTELPANTRIDYYTEDGMPTKGFAVYQEVTARANDAYTGLQPALAISPADLEALARMRNTSPQALTDAMLASAVGRRESLIGAATMKDYALYYHEQFALDFLRRHNADGSSADVDLAIITEPTHKRHLSDVLKAAKESGAHYDVVHFGACRVGRCRNAAAEMGASATSHPSP</sequence>
<evidence type="ECO:0000256" key="5">
    <source>
        <dbReference type="ARBA" id="ARBA00022525"/>
    </source>
</evidence>
<gene>
    <name evidence="23" type="primary">fhaL</name>
    <name evidence="23" type="ORF">BN112_1579</name>
</gene>
<keyword evidence="16" id="KW-0843">Virulence</keyword>
<feature type="compositionally biased region" description="Low complexity" evidence="21">
    <location>
        <begin position="3158"/>
        <end position="3173"/>
    </location>
</feature>
<dbReference type="Gene3D" id="2.160.20.10">
    <property type="entry name" value="Single-stranded right-handed beta-helix, Pectin lyase-like"/>
    <property type="match status" value="1"/>
</dbReference>
<feature type="compositionally biased region" description="Low complexity" evidence="21">
    <location>
        <begin position="2539"/>
        <end position="2553"/>
    </location>
</feature>
<keyword evidence="9" id="KW-0479">Metal-binding</keyword>
<feature type="domain" description="Peptidase C80" evidence="22">
    <location>
        <begin position="2566"/>
        <end position="2751"/>
    </location>
</feature>
<protein>
    <submittedName>
        <fullName evidence="23">Adhesin</fullName>
    </submittedName>
</protein>
<evidence type="ECO:0000256" key="1">
    <source>
        <dbReference type="ARBA" id="ARBA00001946"/>
    </source>
</evidence>
<evidence type="ECO:0000256" key="18">
    <source>
        <dbReference type="ARBA" id="ARBA00023136"/>
    </source>
</evidence>
<keyword evidence="13" id="KW-0068">Autocatalytic cleavage</keyword>
<evidence type="ECO:0000259" key="22">
    <source>
        <dbReference type="PROSITE" id="PS51771"/>
    </source>
</evidence>
<organism evidence="23 24">
    <name type="scientific">Bordetella bronchiseptica 253</name>
    <dbReference type="NCBI Taxonomy" id="568707"/>
    <lineage>
        <taxon>Bacteria</taxon>
        <taxon>Pseudomonadati</taxon>
        <taxon>Pseudomonadota</taxon>
        <taxon>Betaproteobacteria</taxon>
        <taxon>Burkholderiales</taxon>
        <taxon>Alcaligenaceae</taxon>
        <taxon>Bordetella</taxon>
    </lineage>
</organism>
<evidence type="ECO:0000256" key="3">
    <source>
        <dbReference type="ARBA" id="ARBA00004613"/>
    </source>
</evidence>
<evidence type="ECO:0000313" key="23">
    <source>
        <dbReference type="EMBL" id="CCJ53496.1"/>
    </source>
</evidence>
<dbReference type="InterPro" id="IPR025157">
    <property type="entry name" value="Hemagglutinin_rpt"/>
</dbReference>
<comment type="subcellular location">
    <subcellularLocation>
        <location evidence="2">Host cell membrane</location>
    </subcellularLocation>
    <subcellularLocation>
        <location evidence="20">Host cytoplasm</location>
        <location evidence="20">Host cytosol</location>
    </subcellularLocation>
    <subcellularLocation>
        <location evidence="3">Secreted</location>
    </subcellularLocation>
</comment>
<dbReference type="GO" id="GO:0005576">
    <property type="term" value="C:extracellular region"/>
    <property type="evidence" value="ECO:0007669"/>
    <property type="project" value="UniProtKB-SubCell"/>
</dbReference>
<dbReference type="CDD" id="cd20503">
    <property type="entry name" value="C80_adhesin-like"/>
    <property type="match status" value="4"/>
</dbReference>
<keyword evidence="4" id="KW-1032">Host cell membrane</keyword>
<feature type="compositionally biased region" description="Low complexity" evidence="21">
    <location>
        <begin position="2513"/>
        <end position="2525"/>
    </location>
</feature>
<evidence type="ECO:0000256" key="10">
    <source>
        <dbReference type="ARBA" id="ARBA00022737"/>
    </source>
</evidence>
<evidence type="ECO:0000256" key="2">
    <source>
        <dbReference type="ARBA" id="ARBA00004165"/>
    </source>
</evidence>
<dbReference type="Pfam" id="PF05860">
    <property type="entry name" value="TPS"/>
    <property type="match status" value="1"/>
</dbReference>
<keyword evidence="10" id="KW-0677">Repeat</keyword>
<keyword evidence="6" id="KW-0800">Toxin</keyword>
<dbReference type="SMART" id="SM00912">
    <property type="entry name" value="Haemagg_act"/>
    <property type="match status" value="1"/>
</dbReference>
<keyword evidence="12" id="KW-0788">Thiol protease</keyword>
<dbReference type="Pfam" id="PF13332">
    <property type="entry name" value="Fil_haemagg_2"/>
    <property type="match status" value="1"/>
</dbReference>
<dbReference type="GO" id="GO:0046872">
    <property type="term" value="F:metal ion binding"/>
    <property type="evidence" value="ECO:0007669"/>
    <property type="project" value="UniProtKB-KW"/>
</dbReference>
<evidence type="ECO:0000256" key="20">
    <source>
        <dbReference type="ARBA" id="ARBA00023586"/>
    </source>
</evidence>
<dbReference type="NCBIfam" id="TIGR01901">
    <property type="entry name" value="adhes_NPXG"/>
    <property type="match status" value="1"/>
</dbReference>
<dbReference type="PROSITE" id="PS51771">
    <property type="entry name" value="CGT_MARTX_CPD"/>
    <property type="match status" value="4"/>
</dbReference>
<accession>A0A0C6P5F5</accession>
<dbReference type="GO" id="GO:0020002">
    <property type="term" value="C:host cell plasma membrane"/>
    <property type="evidence" value="ECO:0007669"/>
    <property type="project" value="UniProtKB-SubCell"/>
</dbReference>
<evidence type="ECO:0000256" key="9">
    <source>
        <dbReference type="ARBA" id="ARBA00022723"/>
    </source>
</evidence>
<feature type="domain" description="Peptidase C80" evidence="22">
    <location>
        <begin position="2974"/>
        <end position="3152"/>
    </location>
</feature>
<evidence type="ECO:0000256" key="17">
    <source>
        <dbReference type="ARBA" id="ARBA00023121"/>
    </source>
</evidence>
<keyword evidence="19" id="KW-1035">Host cytoplasm</keyword>
<evidence type="ECO:0000256" key="6">
    <source>
        <dbReference type="ARBA" id="ARBA00022656"/>
    </source>
</evidence>
<dbReference type="GO" id="GO:0006508">
    <property type="term" value="P:proteolysis"/>
    <property type="evidence" value="ECO:0007669"/>
    <property type="project" value="UniProtKB-KW"/>
</dbReference>
<dbReference type="GO" id="GO:0008289">
    <property type="term" value="F:lipid binding"/>
    <property type="evidence" value="ECO:0007669"/>
    <property type="project" value="UniProtKB-KW"/>
</dbReference>
<keyword evidence="11" id="KW-0378">Hydrolase</keyword>
<dbReference type="SUPFAM" id="SSF51126">
    <property type="entry name" value="Pectin lyase-like"/>
    <property type="match status" value="1"/>
</dbReference>
<dbReference type="RefSeq" id="WP_015064126.1">
    <property type="nucleotide sequence ID" value="NC_019382.1"/>
</dbReference>
<feature type="domain" description="Peptidase C80" evidence="22">
    <location>
        <begin position="3412"/>
        <end position="3589"/>
    </location>
</feature>
<dbReference type="InterPro" id="IPR038383">
    <property type="entry name" value="CPD_dom_sf"/>
</dbReference>
<keyword evidence="18" id="KW-0472">Membrane</keyword>
<name>A0A0C6P5F5_BORBO</name>
<dbReference type="Pfam" id="PF11713">
    <property type="entry name" value="Peptidase_C80"/>
    <property type="match status" value="4"/>
</dbReference>
<dbReference type="InterPro" id="IPR012334">
    <property type="entry name" value="Pectin_lyas_fold"/>
</dbReference>
<keyword evidence="8" id="KW-0808">Transferase</keyword>
<dbReference type="EMBL" id="HE965806">
    <property type="protein sequence ID" value="CCJ53496.1"/>
    <property type="molecule type" value="Genomic_DNA"/>
</dbReference>
<evidence type="ECO:0000256" key="19">
    <source>
        <dbReference type="ARBA" id="ARBA00023200"/>
    </source>
</evidence>
<dbReference type="Gene3D" id="3.40.50.11050">
    <property type="match status" value="4"/>
</dbReference>
<keyword evidence="14" id="KW-0460">Magnesium</keyword>
<evidence type="ECO:0000256" key="13">
    <source>
        <dbReference type="ARBA" id="ARBA00022813"/>
    </source>
</evidence>
<proteinExistence type="predicted"/>
<evidence type="ECO:0000256" key="16">
    <source>
        <dbReference type="ARBA" id="ARBA00023026"/>
    </source>
</evidence>
<dbReference type="InterPro" id="IPR011050">
    <property type="entry name" value="Pectin_lyase_fold/virulence"/>
</dbReference>
<keyword evidence="5" id="KW-0964">Secreted</keyword>